<name>A0AAV4QRP4_CAEEX</name>
<evidence type="ECO:0000313" key="1">
    <source>
        <dbReference type="EMBL" id="GIY11001.1"/>
    </source>
</evidence>
<reference evidence="1 2" key="1">
    <citation type="submission" date="2021-06" db="EMBL/GenBank/DDBJ databases">
        <title>Caerostris extrusa draft genome.</title>
        <authorList>
            <person name="Kono N."/>
            <person name="Arakawa K."/>
        </authorList>
    </citation>
    <scope>NUCLEOTIDE SEQUENCE [LARGE SCALE GENOMIC DNA]</scope>
</reference>
<sequence>MEYGGNDIILNYIGYSTIYLLELEGSPKLKGTDCVEADFNKFYELLTGKLSQSRDWNRRRFSEKLFDPPWAVES</sequence>
<accession>A0AAV4QRP4</accession>
<dbReference type="AlphaFoldDB" id="A0AAV4QRP4"/>
<protein>
    <submittedName>
        <fullName evidence="1">Uncharacterized protein</fullName>
    </submittedName>
</protein>
<organism evidence="1 2">
    <name type="scientific">Caerostris extrusa</name>
    <name type="common">Bark spider</name>
    <name type="synonym">Caerostris bankana</name>
    <dbReference type="NCBI Taxonomy" id="172846"/>
    <lineage>
        <taxon>Eukaryota</taxon>
        <taxon>Metazoa</taxon>
        <taxon>Ecdysozoa</taxon>
        <taxon>Arthropoda</taxon>
        <taxon>Chelicerata</taxon>
        <taxon>Arachnida</taxon>
        <taxon>Araneae</taxon>
        <taxon>Araneomorphae</taxon>
        <taxon>Entelegynae</taxon>
        <taxon>Araneoidea</taxon>
        <taxon>Araneidae</taxon>
        <taxon>Caerostris</taxon>
    </lineage>
</organism>
<keyword evidence="2" id="KW-1185">Reference proteome</keyword>
<evidence type="ECO:0000313" key="2">
    <source>
        <dbReference type="Proteomes" id="UP001054945"/>
    </source>
</evidence>
<dbReference type="EMBL" id="BPLR01006592">
    <property type="protein sequence ID" value="GIY11001.1"/>
    <property type="molecule type" value="Genomic_DNA"/>
</dbReference>
<proteinExistence type="predicted"/>
<comment type="caution">
    <text evidence="1">The sequence shown here is derived from an EMBL/GenBank/DDBJ whole genome shotgun (WGS) entry which is preliminary data.</text>
</comment>
<gene>
    <name evidence="1" type="ORF">CEXT_30391</name>
</gene>
<dbReference type="Proteomes" id="UP001054945">
    <property type="component" value="Unassembled WGS sequence"/>
</dbReference>